<reference evidence="1" key="1">
    <citation type="thesis" date="2020" institute="ProQuest LLC" country="789 East Eisenhower Parkway, Ann Arbor, MI, USA">
        <title>Comparative Genomics and Chromosome Evolution.</title>
        <authorList>
            <person name="Mudd A.B."/>
        </authorList>
    </citation>
    <scope>NUCLEOTIDE SEQUENCE</scope>
    <source>
        <strain evidence="1">1538</strain>
        <tissue evidence="1">Blood</tissue>
    </source>
</reference>
<dbReference type="AlphaFoldDB" id="A0AAV3A9M2"/>
<organism evidence="1 2">
    <name type="scientific">Pyxicephalus adspersus</name>
    <name type="common">African bullfrog</name>
    <dbReference type="NCBI Taxonomy" id="30357"/>
    <lineage>
        <taxon>Eukaryota</taxon>
        <taxon>Metazoa</taxon>
        <taxon>Chordata</taxon>
        <taxon>Craniata</taxon>
        <taxon>Vertebrata</taxon>
        <taxon>Euteleostomi</taxon>
        <taxon>Amphibia</taxon>
        <taxon>Batrachia</taxon>
        <taxon>Anura</taxon>
        <taxon>Neobatrachia</taxon>
        <taxon>Ranoidea</taxon>
        <taxon>Pyxicephalidae</taxon>
        <taxon>Pyxicephalinae</taxon>
        <taxon>Pyxicephalus</taxon>
    </lineage>
</organism>
<accession>A0AAV3A9M2</accession>
<dbReference type="Proteomes" id="UP001181693">
    <property type="component" value="Unassembled WGS sequence"/>
</dbReference>
<name>A0AAV3A9M2_PYXAD</name>
<protein>
    <submittedName>
        <fullName evidence="1">Uncharacterized protein</fullName>
    </submittedName>
</protein>
<evidence type="ECO:0000313" key="2">
    <source>
        <dbReference type="Proteomes" id="UP001181693"/>
    </source>
</evidence>
<comment type="caution">
    <text evidence="1">The sequence shown here is derived from an EMBL/GenBank/DDBJ whole genome shotgun (WGS) entry which is preliminary data.</text>
</comment>
<evidence type="ECO:0000313" key="1">
    <source>
        <dbReference type="EMBL" id="DBA27959.1"/>
    </source>
</evidence>
<gene>
    <name evidence="1" type="ORF">GDO54_008394</name>
</gene>
<keyword evidence="2" id="KW-1185">Reference proteome</keyword>
<sequence length="103" mass="11555">MTCVGHFLYCFQTPFCSLLIQFLVLKPHKCLVLYDLTPPLHLTPNIFSGSPLRVLGPSSQTASCHLNVQHKITGKSSIHCIMMYNLQVDRAGKCHHDSIATWC</sequence>
<dbReference type="EMBL" id="DYDO01000003">
    <property type="protein sequence ID" value="DBA27959.1"/>
    <property type="molecule type" value="Genomic_DNA"/>
</dbReference>
<proteinExistence type="predicted"/>